<dbReference type="EMBL" id="JACRTI010000056">
    <property type="protein sequence ID" value="MBC8603390.1"/>
    <property type="molecule type" value="Genomic_DNA"/>
</dbReference>
<dbReference type="Pfam" id="PF03548">
    <property type="entry name" value="LolA"/>
    <property type="match status" value="1"/>
</dbReference>
<evidence type="ECO:0000256" key="2">
    <source>
        <dbReference type="SAM" id="SignalP"/>
    </source>
</evidence>
<keyword evidence="1 2" id="KW-0732">Signal</keyword>
<proteinExistence type="predicted"/>
<evidence type="ECO:0000313" key="3">
    <source>
        <dbReference type="EMBL" id="MBC8603390.1"/>
    </source>
</evidence>
<dbReference type="InterPro" id="IPR029046">
    <property type="entry name" value="LolA/LolB/LppX"/>
</dbReference>
<dbReference type="AlphaFoldDB" id="A0A3D8HAX2"/>
<reference evidence="4 5" key="1">
    <citation type="submission" date="2018-07" db="EMBL/GenBank/DDBJ databases">
        <title>Parabacteroides acidifaciens nov. sp., isolated from human feces.</title>
        <authorList>
            <person name="Wang Y.J."/>
        </authorList>
    </citation>
    <scope>NUCLEOTIDE SEQUENCE [LARGE SCALE GENOMIC DNA]</scope>
    <source>
        <strain evidence="4 5">426-9</strain>
    </source>
</reference>
<dbReference type="InterPro" id="IPR004564">
    <property type="entry name" value="OM_lipoprot_carrier_LolA-like"/>
</dbReference>
<keyword evidence="6" id="KW-1185">Reference proteome</keyword>
<evidence type="ECO:0000313" key="5">
    <source>
        <dbReference type="Proteomes" id="UP000256321"/>
    </source>
</evidence>
<evidence type="ECO:0000313" key="6">
    <source>
        <dbReference type="Proteomes" id="UP000629596"/>
    </source>
</evidence>
<name>A0A3D8HAX2_9BACT</name>
<feature type="signal peptide" evidence="2">
    <location>
        <begin position="1"/>
        <end position="22"/>
    </location>
</feature>
<dbReference type="SUPFAM" id="SSF89392">
    <property type="entry name" value="Prokaryotic lipoproteins and lipoprotein localization factors"/>
    <property type="match status" value="1"/>
</dbReference>
<dbReference type="RefSeq" id="WP_115500880.1">
    <property type="nucleotide sequence ID" value="NZ_JACRTI010000056.1"/>
</dbReference>
<evidence type="ECO:0000313" key="4">
    <source>
        <dbReference type="EMBL" id="RDU47890.1"/>
    </source>
</evidence>
<sequence>MRKLMILFFTALFACASLFAQKAEIQQAVERYKNMNTLTAAVTWTRHNAAVTQDVVTQGHFYFKKPGRMCMTFNDGKDMLLMDGSTFAMVTDGKKSVAKGEGSNQFESLLAVFKSLVSGGDADVDLSELADVDITKRDNICTLTIIPLVPDEKAKRKQMFTSFVLTLDLKLSELKSLRMNGRGGNYEQYDFSGYVFDGAVSDSVFNPRSL</sequence>
<protein>
    <submittedName>
        <fullName evidence="4">Outer membrane lipoprotein carrier protein LolA</fullName>
    </submittedName>
</protein>
<gene>
    <name evidence="4" type="ORF">DWU89_17280</name>
    <name evidence="3" type="ORF">H8784_16880</name>
</gene>
<feature type="chain" id="PRO_5017686619" evidence="2">
    <location>
        <begin position="23"/>
        <end position="210"/>
    </location>
</feature>
<dbReference type="Proteomes" id="UP000629596">
    <property type="component" value="Unassembled WGS sequence"/>
</dbReference>
<reference evidence="3 6" key="2">
    <citation type="submission" date="2020-08" db="EMBL/GenBank/DDBJ databases">
        <title>Genome public.</title>
        <authorList>
            <person name="Liu C."/>
            <person name="Sun Q."/>
        </authorList>
    </citation>
    <scope>NUCLEOTIDE SEQUENCE [LARGE SCALE GENOMIC DNA]</scope>
    <source>
        <strain evidence="3 6">426_9</strain>
    </source>
</reference>
<comment type="caution">
    <text evidence="4">The sequence shown here is derived from an EMBL/GenBank/DDBJ whole genome shotgun (WGS) entry which is preliminary data.</text>
</comment>
<dbReference type="PROSITE" id="PS51257">
    <property type="entry name" value="PROKAR_LIPOPROTEIN"/>
    <property type="match status" value="1"/>
</dbReference>
<dbReference type="EMBL" id="QREV01000056">
    <property type="protein sequence ID" value="RDU47890.1"/>
    <property type="molecule type" value="Genomic_DNA"/>
</dbReference>
<dbReference type="Proteomes" id="UP000256321">
    <property type="component" value="Unassembled WGS sequence"/>
</dbReference>
<dbReference type="PANTHER" id="PTHR35869">
    <property type="entry name" value="OUTER-MEMBRANE LIPOPROTEIN CARRIER PROTEIN"/>
    <property type="match status" value="1"/>
</dbReference>
<dbReference type="CDD" id="cd16325">
    <property type="entry name" value="LolA"/>
    <property type="match status" value="1"/>
</dbReference>
<dbReference type="PANTHER" id="PTHR35869:SF1">
    <property type="entry name" value="OUTER-MEMBRANE LIPOPROTEIN CARRIER PROTEIN"/>
    <property type="match status" value="1"/>
</dbReference>
<evidence type="ECO:0000256" key="1">
    <source>
        <dbReference type="ARBA" id="ARBA00022729"/>
    </source>
</evidence>
<accession>A0A3D8HAX2</accession>
<dbReference type="Gene3D" id="2.50.20.10">
    <property type="entry name" value="Lipoprotein localisation LolA/LolB/LppX"/>
    <property type="match status" value="1"/>
</dbReference>
<organism evidence="4 5">
    <name type="scientific">Parabacteroides acidifaciens</name>
    <dbReference type="NCBI Taxonomy" id="2290935"/>
    <lineage>
        <taxon>Bacteria</taxon>
        <taxon>Pseudomonadati</taxon>
        <taxon>Bacteroidota</taxon>
        <taxon>Bacteroidia</taxon>
        <taxon>Bacteroidales</taxon>
        <taxon>Tannerellaceae</taxon>
        <taxon>Parabacteroides</taxon>
    </lineage>
</organism>
<keyword evidence="4" id="KW-0449">Lipoprotein</keyword>